<name>A0ABR9E6A8_9GAMM</name>
<dbReference type="CDD" id="cd03789">
    <property type="entry name" value="GT9_LPS_heptosyltransferase"/>
    <property type="match status" value="1"/>
</dbReference>
<dbReference type="PANTHER" id="PTHR30160">
    <property type="entry name" value="TETRAACYLDISACCHARIDE 4'-KINASE-RELATED"/>
    <property type="match status" value="1"/>
</dbReference>
<dbReference type="EMBL" id="AQGV01000009">
    <property type="protein sequence ID" value="MBE0366302.1"/>
    <property type="molecule type" value="Genomic_DNA"/>
</dbReference>
<dbReference type="InterPro" id="IPR051199">
    <property type="entry name" value="LPS_LOS_Heptosyltrfase"/>
</dbReference>
<gene>
    <name evidence="3" type="primary">waaF</name>
    <name evidence="3" type="ORF">PAUR_a3281</name>
</gene>
<keyword evidence="1" id="KW-0328">Glycosyltransferase</keyword>
<evidence type="ECO:0000256" key="1">
    <source>
        <dbReference type="ARBA" id="ARBA00022676"/>
    </source>
</evidence>
<dbReference type="RefSeq" id="WP_192505864.1">
    <property type="nucleotide sequence ID" value="NZ_AQGV01000009.1"/>
</dbReference>
<evidence type="ECO:0000313" key="4">
    <source>
        <dbReference type="Proteomes" id="UP000615755"/>
    </source>
</evidence>
<organism evidence="3 4">
    <name type="scientific">Pseudoalteromonas aurantia 208</name>
    <dbReference type="NCBI Taxonomy" id="1314867"/>
    <lineage>
        <taxon>Bacteria</taxon>
        <taxon>Pseudomonadati</taxon>
        <taxon>Pseudomonadota</taxon>
        <taxon>Gammaproteobacteria</taxon>
        <taxon>Alteromonadales</taxon>
        <taxon>Pseudoalteromonadaceae</taxon>
        <taxon>Pseudoalteromonas</taxon>
    </lineage>
</organism>
<proteinExistence type="predicted"/>
<dbReference type="Pfam" id="PF01075">
    <property type="entry name" value="Glyco_transf_9"/>
    <property type="match status" value="1"/>
</dbReference>
<protein>
    <submittedName>
        <fullName evidence="3">Heptosyltransferase II</fullName>
    </submittedName>
</protein>
<evidence type="ECO:0000256" key="2">
    <source>
        <dbReference type="ARBA" id="ARBA00022679"/>
    </source>
</evidence>
<dbReference type="Gene3D" id="3.40.50.2000">
    <property type="entry name" value="Glycogen Phosphorylase B"/>
    <property type="match status" value="2"/>
</dbReference>
<evidence type="ECO:0000313" key="3">
    <source>
        <dbReference type="EMBL" id="MBE0366302.1"/>
    </source>
</evidence>
<dbReference type="PANTHER" id="PTHR30160:SF7">
    <property type="entry name" value="ADP-HEPTOSE--LPS HEPTOSYLTRANSFERASE 2"/>
    <property type="match status" value="1"/>
</dbReference>
<comment type="caution">
    <text evidence="3">The sequence shown here is derived from an EMBL/GenBank/DDBJ whole genome shotgun (WGS) entry which is preliminary data.</text>
</comment>
<accession>A0ABR9E6A8</accession>
<keyword evidence="4" id="KW-1185">Reference proteome</keyword>
<keyword evidence="2" id="KW-0808">Transferase</keyword>
<dbReference type="InterPro" id="IPR002201">
    <property type="entry name" value="Glyco_trans_9"/>
</dbReference>
<dbReference type="SUPFAM" id="SSF53756">
    <property type="entry name" value="UDP-Glycosyltransferase/glycogen phosphorylase"/>
    <property type="match status" value="1"/>
</dbReference>
<sequence>MKIINNKKIIGPILIVLPKFIGDVINTLPALELLSKLYPKQSICVLARPYLCELLKKTTISNLQIIEDKRDAAFQKQSLLSLAKYLKSYNFSLAILFRGSLREAILCRLARIKLTVGYAQNLRSGLLSHALKLNPCHHYIHRYCRLVNDTHGQPFNDYSLPTLVPSPLEKALPSNSILKIGLYFGGENKGSRHYPIGLSQQILTQYADQFPCHFYLFGDKTESKDNARLQQRCTDKNIQLTDLSGATTLPVLIDYIAVMDLMISIDSGPMHMACAVNTPCVALVGFGTSAWSSVEPKNNAFKVIRNTSKSLIEANIITSITPKSVVIAGKKLLER</sequence>
<reference evidence="3 4" key="1">
    <citation type="submission" date="2015-03" db="EMBL/GenBank/DDBJ databases">
        <title>Genome sequence of Pseudoalteromonas aurantia.</title>
        <authorList>
            <person name="Xie B.-B."/>
            <person name="Rong J.-C."/>
            <person name="Qin Q.-L."/>
            <person name="Zhang Y.-Z."/>
        </authorList>
    </citation>
    <scope>NUCLEOTIDE SEQUENCE [LARGE SCALE GENOMIC DNA]</scope>
    <source>
        <strain evidence="3 4">208</strain>
    </source>
</reference>
<dbReference type="Proteomes" id="UP000615755">
    <property type="component" value="Unassembled WGS sequence"/>
</dbReference>